<name>A0A814X4N9_9BILA</name>
<reference evidence="2" key="1">
    <citation type="submission" date="2021-02" db="EMBL/GenBank/DDBJ databases">
        <authorList>
            <person name="Nowell W R."/>
        </authorList>
    </citation>
    <scope>NUCLEOTIDE SEQUENCE</scope>
</reference>
<evidence type="ECO:0000313" key="2">
    <source>
        <dbReference type="EMBL" id="CAF1210944.1"/>
    </source>
</evidence>
<proteinExistence type="predicted"/>
<keyword evidence="1" id="KW-1133">Transmembrane helix</keyword>
<comment type="caution">
    <text evidence="2">The sequence shown here is derived from an EMBL/GenBank/DDBJ whole genome shotgun (WGS) entry which is preliminary data.</text>
</comment>
<accession>A0A814X4N9</accession>
<keyword evidence="1" id="KW-0812">Transmembrane</keyword>
<keyword evidence="1" id="KW-0472">Membrane</keyword>
<feature type="transmembrane region" description="Helical" evidence="1">
    <location>
        <begin position="653"/>
        <end position="675"/>
    </location>
</feature>
<feature type="transmembrane region" description="Helical" evidence="1">
    <location>
        <begin position="315"/>
        <end position="333"/>
    </location>
</feature>
<sequence length="689" mass="78726">MQLGIYSYPDLTTLFSIAGFYTGCFVMESLLQSTLECFYNQTCIDELRSYLVSNTSLTVNALDSSLPSRFFENSTIQKLVDELMVEQWNLSIKFESYYSACQPIKCTYSYTAKHNIIYILTTVFGLIGGMVTILKLVIRLLIKIVSRNKRLCIATTVCSSIFVTNAWINYIDGRSSNDILTVDDFRWTGPNTFRALSGFCELINKTISENLIRFYSTQYVSATITSTQLFQSTAQYFFKQFISSTTQDLLLSLQVIRDTTQANSLWSVAGNNTNQPIIGLWQKATNSYQNFNLFPTIPPSTNPFDLRVQRISTRSFILCLLLSTITIVIYISSVKVTHTININVPTIKKYSELYSTYSETLTCPCTTISIDYKAFLHVKHTFHQICISFYVSDNWRQILSLSSLNNAFYFRDFRASCKFFFQALSTFCELTNKTISDSLTRFYSTQYISAAVVSSDLLYLQMQSIFEQFISLITNELLLSLQMIQNTTQANALFSARWTNYDLRMSFSPRLPGMQLVAPVPQVYSNCRCDVSLSCIEQSAIYDTVDTTTKLFSIPGIYSGCFVMESLLQSTLECFYNQTCIEQLSSYFLSNTSLAVTTLDSSLPSRFFENSTIQELVDKLMVEQWNLSTTFESYYSACQPIKCTYSYIKKHDVIYMITTMFGLVGGLMTILKLVVPRFVKIFAYLFLKR</sequence>
<evidence type="ECO:0000313" key="3">
    <source>
        <dbReference type="Proteomes" id="UP000663882"/>
    </source>
</evidence>
<organism evidence="2 3">
    <name type="scientific">Rotaria sordida</name>
    <dbReference type="NCBI Taxonomy" id="392033"/>
    <lineage>
        <taxon>Eukaryota</taxon>
        <taxon>Metazoa</taxon>
        <taxon>Spiralia</taxon>
        <taxon>Gnathifera</taxon>
        <taxon>Rotifera</taxon>
        <taxon>Eurotatoria</taxon>
        <taxon>Bdelloidea</taxon>
        <taxon>Philodinida</taxon>
        <taxon>Philodinidae</taxon>
        <taxon>Rotaria</taxon>
    </lineage>
</organism>
<feature type="transmembrane region" description="Helical" evidence="1">
    <location>
        <begin position="116"/>
        <end position="142"/>
    </location>
</feature>
<dbReference type="OrthoDB" id="10023366at2759"/>
<gene>
    <name evidence="2" type="ORF">RFH988_LOCUS25121</name>
</gene>
<dbReference type="EMBL" id="CAJNOO010001888">
    <property type="protein sequence ID" value="CAF1210944.1"/>
    <property type="molecule type" value="Genomic_DNA"/>
</dbReference>
<evidence type="ECO:0000256" key="1">
    <source>
        <dbReference type="SAM" id="Phobius"/>
    </source>
</evidence>
<dbReference type="AlphaFoldDB" id="A0A814X4N9"/>
<protein>
    <submittedName>
        <fullName evidence="2">Uncharacterized protein</fullName>
    </submittedName>
</protein>
<dbReference type="Proteomes" id="UP000663882">
    <property type="component" value="Unassembled WGS sequence"/>
</dbReference>